<accession>A0AAU8B9I6</accession>
<organism evidence="2">
    <name type="scientific">Dulem virus 42</name>
    <dbReference type="NCBI Taxonomy" id="3145760"/>
    <lineage>
        <taxon>Viruses</taxon>
        <taxon>Duplodnaviria</taxon>
        <taxon>Heunggongvirae</taxon>
        <taxon>Uroviricota</taxon>
        <taxon>Caudoviricetes</taxon>
    </lineage>
</organism>
<dbReference type="EMBL" id="PP511876">
    <property type="protein sequence ID" value="XCD08328.1"/>
    <property type="molecule type" value="Genomic_DNA"/>
</dbReference>
<feature type="transmembrane region" description="Helical" evidence="1">
    <location>
        <begin position="15"/>
        <end position="40"/>
    </location>
</feature>
<keyword evidence="1" id="KW-0472">Membrane</keyword>
<proteinExistence type="predicted"/>
<name>A0AAU8B9I6_9CAUD</name>
<evidence type="ECO:0000256" key="1">
    <source>
        <dbReference type="SAM" id="Phobius"/>
    </source>
</evidence>
<keyword evidence="1" id="KW-0812">Transmembrane</keyword>
<protein>
    <submittedName>
        <fullName evidence="2">Uncharacterized protein</fullName>
    </submittedName>
</protein>
<keyword evidence="1" id="KW-1133">Transmembrane helix</keyword>
<sequence>MFYIDSIDHALGIRFYLYALHIQFHLYTLGWLPITVGTRFSDFSTTYLQYKIFPIGGRQFLLMNVYMQGTLQIALLLSLYINRNSIILYLYSLHINPLPSFG</sequence>
<feature type="transmembrane region" description="Helical" evidence="1">
    <location>
        <begin position="61"/>
        <end position="81"/>
    </location>
</feature>
<evidence type="ECO:0000313" key="2">
    <source>
        <dbReference type="EMBL" id="XCD08328.1"/>
    </source>
</evidence>
<reference evidence="2" key="1">
    <citation type="submission" date="2024-03" db="EMBL/GenBank/DDBJ databases">
        <title>Diverse circular DNA viruses in blood, oral, and fecal samples of captive lemurs.</title>
        <authorList>
            <person name="Paietta E.N."/>
            <person name="Kraberger S."/>
            <person name="Lund M.C."/>
            <person name="Custer J.M."/>
            <person name="Vargas K.M."/>
            <person name="Ehmke E.E."/>
            <person name="Yoder A.D."/>
            <person name="Varsani A."/>
        </authorList>
    </citation>
    <scope>NUCLEOTIDE SEQUENCE</scope>
    <source>
        <strain evidence="2">Duke_30FF_63</strain>
    </source>
</reference>